<proteinExistence type="predicted"/>
<evidence type="ECO:0000256" key="1">
    <source>
        <dbReference type="ARBA" id="ARBA00022518"/>
    </source>
</evidence>
<keyword evidence="1" id="KW-0244">Early protein</keyword>
<dbReference type="Pfam" id="PF03025">
    <property type="entry name" value="Papilloma_E5"/>
    <property type="match status" value="1"/>
</dbReference>
<name>C3RUD4_RHPV1</name>
<gene>
    <name evidence="3" type="primary">E5</name>
</gene>
<sequence>NATILLFVGLFLLLFFFGLLVCARLQSLLLCLSVYASVLLLMLLFWVTILPSFAAFGLCLLCFQLPLFFIYLHALSVVNSRE</sequence>
<evidence type="ECO:0000313" key="3">
    <source>
        <dbReference type="EMBL" id="ACC99412.1"/>
    </source>
</evidence>
<keyword evidence="2" id="KW-1133">Transmembrane helix</keyword>
<feature type="transmembrane region" description="Helical" evidence="2">
    <location>
        <begin position="28"/>
        <end position="47"/>
    </location>
</feature>
<accession>C3RUD4</accession>
<evidence type="ECO:0000256" key="2">
    <source>
        <dbReference type="SAM" id="Phobius"/>
    </source>
</evidence>
<feature type="non-terminal residue" evidence="3">
    <location>
        <position position="1"/>
    </location>
</feature>
<organism evidence="3 4">
    <name type="scientific">Macaca fascicularis papillomavirus 9</name>
    <dbReference type="NCBI Taxonomy" id="524652"/>
    <lineage>
        <taxon>Viruses</taxon>
        <taxon>Monodnaviria</taxon>
        <taxon>Shotokuvirae</taxon>
        <taxon>Cossaviricota</taxon>
        <taxon>Papovaviricetes</taxon>
        <taxon>Zurhausenvirales</taxon>
        <taxon>Papillomaviridae</taxon>
        <taxon>Firstpapillomavirinae</taxon>
        <taxon>Alphapapillomavirus</taxon>
        <taxon>Rhesus papillomavirus type 1</taxon>
    </lineage>
</organism>
<evidence type="ECO:0000313" key="4">
    <source>
        <dbReference type="Proteomes" id="UP000168769"/>
    </source>
</evidence>
<reference evidence="3 4" key="1">
    <citation type="journal article" date="2009" name="Virology">
        <title>Genomic diversity and interspecies host infection of alpha12 Macaca fascicularis papillomaviruses (MfPVs).</title>
        <authorList>
            <person name="Chen Z."/>
            <person name="van Doorslaer K."/>
            <person name="Desalle R."/>
            <person name="Wood C.E."/>
            <person name="Kaplan J.R."/>
            <person name="Wagner J.D."/>
            <person name="Burk R.D."/>
        </authorList>
    </citation>
    <scope>NUCLEOTIDE SEQUENCE [LARGE SCALE GENOMIC DNA]</scope>
    <source>
        <strain evidence="3">Mac592</strain>
    </source>
</reference>
<dbReference type="Proteomes" id="UP000168769">
    <property type="component" value="Segment"/>
</dbReference>
<keyword evidence="2" id="KW-0812">Transmembrane</keyword>
<dbReference type="EMBL" id="EU490516">
    <property type="protein sequence ID" value="ACC99412.1"/>
    <property type="molecule type" value="Genomic_DNA"/>
</dbReference>
<keyword evidence="2" id="KW-0472">Membrane</keyword>
<feature type="transmembrane region" description="Helical" evidence="2">
    <location>
        <begin position="6"/>
        <end position="23"/>
    </location>
</feature>
<protein>
    <submittedName>
        <fullName evidence="3">E5</fullName>
    </submittedName>
</protein>
<dbReference type="InterPro" id="IPR004270">
    <property type="entry name" value="Papilloma_E5_alpha"/>
</dbReference>
<feature type="transmembrane region" description="Helical" evidence="2">
    <location>
        <begin position="53"/>
        <end position="72"/>
    </location>
</feature>